<organism evidence="11 12">
    <name type="scientific">Sneathiella chinensis</name>
    <dbReference type="NCBI Taxonomy" id="349750"/>
    <lineage>
        <taxon>Bacteria</taxon>
        <taxon>Pseudomonadati</taxon>
        <taxon>Pseudomonadota</taxon>
        <taxon>Alphaproteobacteria</taxon>
        <taxon>Sneathiellales</taxon>
        <taxon>Sneathiellaceae</taxon>
        <taxon>Sneathiella</taxon>
    </lineage>
</organism>
<evidence type="ECO:0000259" key="9">
    <source>
        <dbReference type="PROSITE" id="PS51986"/>
    </source>
</evidence>
<dbReference type="InterPro" id="IPR014746">
    <property type="entry name" value="Gln_synth/guanido_kin_cat_dom"/>
</dbReference>
<dbReference type="Gene3D" id="3.30.590.10">
    <property type="entry name" value="Glutamine synthetase/guanido kinase, catalytic domain"/>
    <property type="match status" value="1"/>
</dbReference>
<gene>
    <name evidence="11" type="ORF">GCM10007924_11330</name>
</gene>
<sequence>MTSISKNDRQRGFAARHNLWTDAQFEAAENALKMAKDNDLEVIRVSFVDQHGILRGKTVVVDALKSALESGITMTSTMLLKDTSHRTVFPVWQEDAGFGAGEMTGASDVLMLPDPSSFRILPWSPHTGWLLADLHHADGRPVNISTRSILQKAQSRLNDMGLEFIAGLEVEFHVFTMEDNPLALSDAGQPGTPPKTGLISQGYQYLTEDRYDQMEDIFDLIRRNGQALGLPVRSLEVEFGPSQCEVTFDPAPALQQADNMVAFRSMVKQVCSRSGLHATFMCRPRFAESMASGWHLHQSLVSLENGKNVFTPEPGAPISELGRQWIAGLLAHAKESCILSTPTINGYKRYRPFTLAPDRIQWGRDNRGAMIRCLANPGDPASRIENRIGEPAANPYLYLASQILSGMDGLNRKLEAPAPVANPYDSEAETLPASLIEALNAFRNGGFYARELGQDFVNYLCTLKEAEWNRYLTTVSEWEEREYFSLF</sequence>
<dbReference type="PANTHER" id="PTHR43785:SF12">
    <property type="entry name" value="TYPE-1 GLUTAMINE SYNTHETASE 2"/>
    <property type="match status" value="1"/>
</dbReference>
<keyword evidence="5" id="KW-0067">ATP-binding</keyword>
<evidence type="ECO:0000313" key="12">
    <source>
        <dbReference type="Proteomes" id="UP001161409"/>
    </source>
</evidence>
<reference evidence="11" key="1">
    <citation type="journal article" date="2014" name="Int. J. Syst. Evol. Microbiol.">
        <title>Complete genome of a new Firmicutes species belonging to the dominant human colonic microbiota ('Ruminococcus bicirculans') reveals two chromosomes and a selective capacity to utilize plant glucans.</title>
        <authorList>
            <consortium name="NISC Comparative Sequencing Program"/>
            <person name="Wegmann U."/>
            <person name="Louis P."/>
            <person name="Goesmann A."/>
            <person name="Henrissat B."/>
            <person name="Duncan S.H."/>
            <person name="Flint H.J."/>
        </authorList>
    </citation>
    <scope>NUCLEOTIDE SEQUENCE</scope>
    <source>
        <strain evidence="11">NBRC 103408</strain>
    </source>
</reference>
<keyword evidence="12" id="KW-1185">Reference proteome</keyword>
<evidence type="ECO:0000256" key="7">
    <source>
        <dbReference type="PROSITE-ProRule" id="PRU01330"/>
    </source>
</evidence>
<feature type="domain" description="GS beta-grasp" evidence="9">
    <location>
        <begin position="38"/>
        <end position="139"/>
    </location>
</feature>
<dbReference type="SUPFAM" id="SSF55931">
    <property type="entry name" value="Glutamine synthetase/guanido kinase"/>
    <property type="match status" value="1"/>
</dbReference>
<dbReference type="RefSeq" id="WP_169559869.1">
    <property type="nucleotide sequence ID" value="NZ_BSNF01000001.1"/>
</dbReference>
<evidence type="ECO:0000256" key="4">
    <source>
        <dbReference type="ARBA" id="ARBA00022741"/>
    </source>
</evidence>
<evidence type="ECO:0000313" key="11">
    <source>
        <dbReference type="EMBL" id="GLQ05912.1"/>
    </source>
</evidence>
<evidence type="ECO:0000256" key="3">
    <source>
        <dbReference type="ARBA" id="ARBA00022598"/>
    </source>
</evidence>
<proteinExistence type="inferred from homology"/>
<reference evidence="11" key="2">
    <citation type="submission" date="2023-01" db="EMBL/GenBank/DDBJ databases">
        <title>Draft genome sequence of Sneathiella chinensis strain NBRC 103408.</title>
        <authorList>
            <person name="Sun Q."/>
            <person name="Mori K."/>
        </authorList>
    </citation>
    <scope>NUCLEOTIDE SEQUENCE</scope>
    <source>
        <strain evidence="11">NBRC 103408</strain>
    </source>
</reference>
<keyword evidence="4" id="KW-0547">Nucleotide-binding</keyword>
<comment type="caution">
    <text evidence="11">The sequence shown here is derived from an EMBL/GenBank/DDBJ whole genome shotgun (WGS) entry which is preliminary data.</text>
</comment>
<dbReference type="PANTHER" id="PTHR43785">
    <property type="entry name" value="GAMMA-GLUTAMYLPUTRESCINE SYNTHETASE"/>
    <property type="match status" value="1"/>
</dbReference>
<comment type="cofactor">
    <cofactor evidence="1">
        <name>Mg(2+)</name>
        <dbReference type="ChEBI" id="CHEBI:18420"/>
    </cofactor>
</comment>
<dbReference type="PROSITE" id="PS51987">
    <property type="entry name" value="GS_CATALYTIC"/>
    <property type="match status" value="1"/>
</dbReference>
<dbReference type="PROSITE" id="PS51986">
    <property type="entry name" value="GS_BETA_GRASP"/>
    <property type="match status" value="1"/>
</dbReference>
<comment type="similarity">
    <text evidence="7 8">Belongs to the glutamine synthetase family.</text>
</comment>
<dbReference type="SMART" id="SM01230">
    <property type="entry name" value="Gln-synt_C"/>
    <property type="match status" value="1"/>
</dbReference>
<evidence type="ECO:0000256" key="8">
    <source>
        <dbReference type="RuleBase" id="RU000384"/>
    </source>
</evidence>
<dbReference type="Pfam" id="PF00120">
    <property type="entry name" value="Gln-synt_C"/>
    <property type="match status" value="1"/>
</dbReference>
<dbReference type="SUPFAM" id="SSF54368">
    <property type="entry name" value="Glutamine synthetase, N-terminal domain"/>
    <property type="match status" value="1"/>
</dbReference>
<dbReference type="InterPro" id="IPR008146">
    <property type="entry name" value="Gln_synth_cat_dom"/>
</dbReference>
<evidence type="ECO:0000259" key="10">
    <source>
        <dbReference type="PROSITE" id="PS51987"/>
    </source>
</evidence>
<keyword evidence="6" id="KW-0535">Nitrogen fixation</keyword>
<name>A0ABQ5U143_9PROT</name>
<keyword evidence="3" id="KW-0436">Ligase</keyword>
<accession>A0ABQ5U143</accession>
<dbReference type="Gene3D" id="3.10.20.70">
    <property type="entry name" value="Glutamine synthetase, N-terminal domain"/>
    <property type="match status" value="1"/>
</dbReference>
<dbReference type="InterPro" id="IPR036651">
    <property type="entry name" value="Gln_synt_N_sf"/>
</dbReference>
<dbReference type="Proteomes" id="UP001161409">
    <property type="component" value="Unassembled WGS sequence"/>
</dbReference>
<dbReference type="EMBL" id="BSNF01000001">
    <property type="protein sequence ID" value="GLQ05912.1"/>
    <property type="molecule type" value="Genomic_DNA"/>
</dbReference>
<evidence type="ECO:0000256" key="1">
    <source>
        <dbReference type="ARBA" id="ARBA00001946"/>
    </source>
</evidence>
<dbReference type="InterPro" id="IPR008147">
    <property type="entry name" value="Gln_synt_N"/>
</dbReference>
<feature type="domain" description="GS catalytic" evidence="10">
    <location>
        <begin position="146"/>
        <end position="487"/>
    </location>
</feature>
<protein>
    <submittedName>
        <fullName evidence="11">Glutamine synthetase</fullName>
    </submittedName>
</protein>
<evidence type="ECO:0000256" key="2">
    <source>
        <dbReference type="ARBA" id="ARBA00003117"/>
    </source>
</evidence>
<comment type="function">
    <text evidence="2">Catalyzes the ATP-dependent biosynthesis of glutamine from glutamate and ammonia.</text>
</comment>
<evidence type="ECO:0000256" key="5">
    <source>
        <dbReference type="ARBA" id="ARBA00022840"/>
    </source>
</evidence>
<evidence type="ECO:0000256" key="6">
    <source>
        <dbReference type="ARBA" id="ARBA00023231"/>
    </source>
</evidence>